<name>B4N551_DROWI</name>
<dbReference type="STRING" id="7260.B4N551"/>
<dbReference type="GO" id="GO:0005813">
    <property type="term" value="C:centrosome"/>
    <property type="evidence" value="ECO:0007669"/>
    <property type="project" value="TreeGrafter"/>
</dbReference>
<evidence type="ECO:0000313" key="2">
    <source>
        <dbReference type="EMBL" id="EDW79490.1"/>
    </source>
</evidence>
<dbReference type="Pfam" id="PF03399">
    <property type="entry name" value="SAC3_GANP"/>
    <property type="match status" value="1"/>
</dbReference>
<dbReference type="HOGENOM" id="CLU_047746_0_1_1"/>
<dbReference type="PhylomeDB" id="B4N551"/>
<sequence>MDHIVGTCDLFCPTDEAKLRIREKLLHFYELKNGVKNQPGILVKEFTRSAADVKTPKAKDLRTEASITRTVEYLLKDILMDTRKPYHVAYDFIFDRLRAVRREIVIQMYDSANTICILEPIISFLAYSRYRLSEEPIDKFDPKICDQHLQECLNGVLYCYDDLDETKKKESFTLRQLERRCFIESLYQIFHLGSIEPLARGLTLPEHVRQDAGFRLCFDISLAYQQGNLYRVLMGFPRLPHIIGALAATKLQFIRRRLLQIFTHAYHNKQLSVPVTYLLRLLLFESPDRLIKHCTHYNLSVTSDRKAVHFIKTDFNISADTLQAGKEPFVETKLAKIYLPEIVLLKALKN</sequence>
<dbReference type="InterPro" id="IPR045107">
    <property type="entry name" value="SAC3/GANP/THP3"/>
</dbReference>
<evidence type="ECO:0000313" key="3">
    <source>
        <dbReference type="Proteomes" id="UP000007798"/>
    </source>
</evidence>
<dbReference type="GO" id="GO:0051225">
    <property type="term" value="P:spindle assembly"/>
    <property type="evidence" value="ECO:0007669"/>
    <property type="project" value="TreeGrafter"/>
</dbReference>
<dbReference type="Gene3D" id="1.25.40.990">
    <property type="match status" value="1"/>
</dbReference>
<keyword evidence="3" id="KW-1185">Reference proteome</keyword>
<dbReference type="KEGG" id="dwi:6645804"/>
<dbReference type="Proteomes" id="UP000007798">
    <property type="component" value="Unassembled WGS sequence"/>
</dbReference>
<accession>B4N551</accession>
<dbReference type="InParanoid" id="B4N551"/>
<protein>
    <submittedName>
        <fullName evidence="2">GK20505</fullName>
    </submittedName>
</protein>
<dbReference type="OrthoDB" id="264795at2759"/>
<evidence type="ECO:0000259" key="1">
    <source>
        <dbReference type="Pfam" id="PF03399"/>
    </source>
</evidence>
<proteinExistence type="predicted"/>
<dbReference type="GO" id="GO:0005819">
    <property type="term" value="C:spindle"/>
    <property type="evidence" value="ECO:0007669"/>
    <property type="project" value="TreeGrafter"/>
</dbReference>
<dbReference type="EMBL" id="CH964101">
    <property type="protein sequence ID" value="EDW79490.1"/>
    <property type="molecule type" value="Genomic_DNA"/>
</dbReference>
<dbReference type="FunFam" id="1.25.40.990:FF:000024">
    <property type="entry name" value="GM24869"/>
    <property type="match status" value="1"/>
</dbReference>
<dbReference type="OMA" id="IFTHAYN"/>
<dbReference type="SMR" id="B4N551"/>
<dbReference type="GO" id="GO:0005634">
    <property type="term" value="C:nucleus"/>
    <property type="evidence" value="ECO:0007669"/>
    <property type="project" value="TreeGrafter"/>
</dbReference>
<reference evidence="2 3" key="1">
    <citation type="journal article" date="2007" name="Nature">
        <title>Evolution of genes and genomes on the Drosophila phylogeny.</title>
        <authorList>
            <consortium name="Drosophila 12 Genomes Consortium"/>
            <person name="Clark A.G."/>
            <person name="Eisen M.B."/>
            <person name="Smith D.R."/>
            <person name="Bergman C.M."/>
            <person name="Oliver B."/>
            <person name="Markow T.A."/>
            <person name="Kaufman T.C."/>
            <person name="Kellis M."/>
            <person name="Gelbart W."/>
            <person name="Iyer V.N."/>
            <person name="Pollard D.A."/>
            <person name="Sackton T.B."/>
            <person name="Larracuente A.M."/>
            <person name="Singh N.D."/>
            <person name="Abad J.P."/>
            <person name="Abt D.N."/>
            <person name="Adryan B."/>
            <person name="Aguade M."/>
            <person name="Akashi H."/>
            <person name="Anderson W.W."/>
            <person name="Aquadro C.F."/>
            <person name="Ardell D.H."/>
            <person name="Arguello R."/>
            <person name="Artieri C.G."/>
            <person name="Barbash D.A."/>
            <person name="Barker D."/>
            <person name="Barsanti P."/>
            <person name="Batterham P."/>
            <person name="Batzoglou S."/>
            <person name="Begun D."/>
            <person name="Bhutkar A."/>
            <person name="Blanco E."/>
            <person name="Bosak S.A."/>
            <person name="Bradley R.K."/>
            <person name="Brand A.D."/>
            <person name="Brent M.R."/>
            <person name="Brooks A.N."/>
            <person name="Brown R.H."/>
            <person name="Butlin R.K."/>
            <person name="Caggese C."/>
            <person name="Calvi B.R."/>
            <person name="Bernardo de Carvalho A."/>
            <person name="Caspi A."/>
            <person name="Castrezana S."/>
            <person name="Celniker S.E."/>
            <person name="Chang J.L."/>
            <person name="Chapple C."/>
            <person name="Chatterji S."/>
            <person name="Chinwalla A."/>
            <person name="Civetta A."/>
            <person name="Clifton S.W."/>
            <person name="Comeron J.M."/>
            <person name="Costello J.C."/>
            <person name="Coyne J.A."/>
            <person name="Daub J."/>
            <person name="David R.G."/>
            <person name="Delcher A.L."/>
            <person name="Delehaunty K."/>
            <person name="Do C.B."/>
            <person name="Ebling H."/>
            <person name="Edwards K."/>
            <person name="Eickbush T."/>
            <person name="Evans J.D."/>
            <person name="Filipski A."/>
            <person name="Findeiss S."/>
            <person name="Freyhult E."/>
            <person name="Fulton L."/>
            <person name="Fulton R."/>
            <person name="Garcia A.C."/>
            <person name="Gardiner A."/>
            <person name="Garfield D.A."/>
            <person name="Garvin B.E."/>
            <person name="Gibson G."/>
            <person name="Gilbert D."/>
            <person name="Gnerre S."/>
            <person name="Godfrey J."/>
            <person name="Good R."/>
            <person name="Gotea V."/>
            <person name="Gravely B."/>
            <person name="Greenberg A.J."/>
            <person name="Griffiths-Jones S."/>
            <person name="Gross S."/>
            <person name="Guigo R."/>
            <person name="Gustafson E.A."/>
            <person name="Haerty W."/>
            <person name="Hahn M.W."/>
            <person name="Halligan D.L."/>
            <person name="Halpern A.L."/>
            <person name="Halter G.M."/>
            <person name="Han M.V."/>
            <person name="Heger A."/>
            <person name="Hillier L."/>
            <person name="Hinrichs A.S."/>
            <person name="Holmes I."/>
            <person name="Hoskins R.A."/>
            <person name="Hubisz M.J."/>
            <person name="Hultmark D."/>
            <person name="Huntley M.A."/>
            <person name="Jaffe D.B."/>
            <person name="Jagadeeshan S."/>
            <person name="Jeck W.R."/>
            <person name="Johnson J."/>
            <person name="Jones C.D."/>
            <person name="Jordan W.C."/>
            <person name="Karpen G.H."/>
            <person name="Kataoka E."/>
            <person name="Keightley P.D."/>
            <person name="Kheradpour P."/>
            <person name="Kirkness E.F."/>
            <person name="Koerich L.B."/>
            <person name="Kristiansen K."/>
            <person name="Kudrna D."/>
            <person name="Kulathinal R.J."/>
            <person name="Kumar S."/>
            <person name="Kwok R."/>
            <person name="Lander E."/>
            <person name="Langley C.H."/>
            <person name="Lapoint R."/>
            <person name="Lazzaro B.P."/>
            <person name="Lee S.J."/>
            <person name="Levesque L."/>
            <person name="Li R."/>
            <person name="Lin C.F."/>
            <person name="Lin M.F."/>
            <person name="Lindblad-Toh K."/>
            <person name="Llopart A."/>
            <person name="Long M."/>
            <person name="Low L."/>
            <person name="Lozovsky E."/>
            <person name="Lu J."/>
            <person name="Luo M."/>
            <person name="Machado C.A."/>
            <person name="Makalowski W."/>
            <person name="Marzo M."/>
            <person name="Matsuda M."/>
            <person name="Matzkin L."/>
            <person name="McAllister B."/>
            <person name="McBride C.S."/>
            <person name="McKernan B."/>
            <person name="McKernan K."/>
            <person name="Mendez-Lago M."/>
            <person name="Minx P."/>
            <person name="Mollenhauer M.U."/>
            <person name="Montooth K."/>
            <person name="Mount S.M."/>
            <person name="Mu X."/>
            <person name="Myers E."/>
            <person name="Negre B."/>
            <person name="Newfeld S."/>
            <person name="Nielsen R."/>
            <person name="Noor M.A."/>
            <person name="O'Grady P."/>
            <person name="Pachter L."/>
            <person name="Papaceit M."/>
            <person name="Parisi M.J."/>
            <person name="Parisi M."/>
            <person name="Parts L."/>
            <person name="Pedersen J.S."/>
            <person name="Pesole G."/>
            <person name="Phillippy A.M."/>
            <person name="Ponting C.P."/>
            <person name="Pop M."/>
            <person name="Porcelli D."/>
            <person name="Powell J.R."/>
            <person name="Prohaska S."/>
            <person name="Pruitt K."/>
            <person name="Puig M."/>
            <person name="Quesneville H."/>
            <person name="Ram K.R."/>
            <person name="Rand D."/>
            <person name="Rasmussen M.D."/>
            <person name="Reed L.K."/>
            <person name="Reenan R."/>
            <person name="Reily A."/>
            <person name="Remington K.A."/>
            <person name="Rieger T.T."/>
            <person name="Ritchie M.G."/>
            <person name="Robin C."/>
            <person name="Rogers Y.H."/>
            <person name="Rohde C."/>
            <person name="Rozas J."/>
            <person name="Rubenfield M.J."/>
            <person name="Ruiz A."/>
            <person name="Russo S."/>
            <person name="Salzberg S.L."/>
            <person name="Sanchez-Gracia A."/>
            <person name="Saranga D.J."/>
            <person name="Sato H."/>
            <person name="Schaeffer S.W."/>
            <person name="Schatz M.C."/>
            <person name="Schlenke T."/>
            <person name="Schwartz R."/>
            <person name="Segarra C."/>
            <person name="Singh R.S."/>
            <person name="Sirot L."/>
            <person name="Sirota M."/>
            <person name="Sisneros N.B."/>
            <person name="Smith C.D."/>
            <person name="Smith T.F."/>
            <person name="Spieth J."/>
            <person name="Stage D.E."/>
            <person name="Stark A."/>
            <person name="Stephan W."/>
            <person name="Strausberg R.L."/>
            <person name="Strempel S."/>
            <person name="Sturgill D."/>
            <person name="Sutton G."/>
            <person name="Sutton G.G."/>
            <person name="Tao W."/>
            <person name="Teichmann S."/>
            <person name="Tobari Y.N."/>
            <person name="Tomimura Y."/>
            <person name="Tsolas J.M."/>
            <person name="Valente V.L."/>
            <person name="Venter E."/>
            <person name="Venter J.C."/>
            <person name="Vicario S."/>
            <person name="Vieira F.G."/>
            <person name="Vilella A.J."/>
            <person name="Villasante A."/>
            <person name="Walenz B."/>
            <person name="Wang J."/>
            <person name="Wasserman M."/>
            <person name="Watts T."/>
            <person name="Wilson D."/>
            <person name="Wilson R.K."/>
            <person name="Wing R.A."/>
            <person name="Wolfner M.F."/>
            <person name="Wong A."/>
            <person name="Wong G.K."/>
            <person name="Wu C.I."/>
            <person name="Wu G."/>
            <person name="Yamamoto D."/>
            <person name="Yang H.P."/>
            <person name="Yang S.P."/>
            <person name="Yorke J.A."/>
            <person name="Yoshida K."/>
            <person name="Zdobnov E."/>
            <person name="Zhang P."/>
            <person name="Zhang Y."/>
            <person name="Zimin A.V."/>
            <person name="Baldwin J."/>
            <person name="Abdouelleil A."/>
            <person name="Abdulkadir J."/>
            <person name="Abebe A."/>
            <person name="Abera B."/>
            <person name="Abreu J."/>
            <person name="Acer S.C."/>
            <person name="Aftuck L."/>
            <person name="Alexander A."/>
            <person name="An P."/>
            <person name="Anderson E."/>
            <person name="Anderson S."/>
            <person name="Arachi H."/>
            <person name="Azer M."/>
            <person name="Bachantsang P."/>
            <person name="Barry A."/>
            <person name="Bayul T."/>
            <person name="Berlin A."/>
            <person name="Bessette D."/>
            <person name="Bloom T."/>
            <person name="Blye J."/>
            <person name="Boguslavskiy L."/>
            <person name="Bonnet C."/>
            <person name="Boukhgalter B."/>
            <person name="Bourzgui I."/>
            <person name="Brown A."/>
            <person name="Cahill P."/>
            <person name="Channer S."/>
            <person name="Cheshatsang Y."/>
            <person name="Chuda L."/>
            <person name="Citroen M."/>
            <person name="Collymore A."/>
            <person name="Cooke P."/>
            <person name="Costello M."/>
            <person name="D'Aco K."/>
            <person name="Daza R."/>
            <person name="De Haan G."/>
            <person name="DeGray S."/>
            <person name="DeMaso C."/>
            <person name="Dhargay N."/>
            <person name="Dooley K."/>
            <person name="Dooley E."/>
            <person name="Doricent M."/>
            <person name="Dorje P."/>
            <person name="Dorjee K."/>
            <person name="Dupes A."/>
            <person name="Elong R."/>
            <person name="Falk J."/>
            <person name="Farina A."/>
            <person name="Faro S."/>
            <person name="Ferguson D."/>
            <person name="Fisher S."/>
            <person name="Foley C.D."/>
            <person name="Franke A."/>
            <person name="Friedrich D."/>
            <person name="Gadbois L."/>
            <person name="Gearin G."/>
            <person name="Gearin C.R."/>
            <person name="Giannoukos G."/>
            <person name="Goode T."/>
            <person name="Graham J."/>
            <person name="Grandbois E."/>
            <person name="Grewal S."/>
            <person name="Gyaltsen K."/>
            <person name="Hafez N."/>
            <person name="Hagos B."/>
            <person name="Hall J."/>
            <person name="Henson C."/>
            <person name="Hollinger A."/>
            <person name="Honan T."/>
            <person name="Huard M.D."/>
            <person name="Hughes L."/>
            <person name="Hurhula B."/>
            <person name="Husby M.E."/>
            <person name="Kamat A."/>
            <person name="Kanga B."/>
            <person name="Kashin S."/>
            <person name="Khazanovich D."/>
            <person name="Kisner P."/>
            <person name="Lance K."/>
            <person name="Lara M."/>
            <person name="Lee W."/>
            <person name="Lennon N."/>
            <person name="Letendre F."/>
            <person name="LeVine R."/>
            <person name="Lipovsky A."/>
            <person name="Liu X."/>
            <person name="Liu J."/>
            <person name="Liu S."/>
            <person name="Lokyitsang T."/>
            <person name="Lokyitsang Y."/>
            <person name="Lubonja R."/>
            <person name="Lui A."/>
            <person name="MacDonald P."/>
            <person name="Magnisalis V."/>
            <person name="Maru K."/>
            <person name="Matthews C."/>
            <person name="McCusker W."/>
            <person name="McDonough S."/>
            <person name="Mehta T."/>
            <person name="Meldrim J."/>
            <person name="Meneus L."/>
            <person name="Mihai O."/>
            <person name="Mihalev A."/>
            <person name="Mihova T."/>
            <person name="Mittelman R."/>
            <person name="Mlenga V."/>
            <person name="Montmayeur A."/>
            <person name="Mulrain L."/>
            <person name="Navidi A."/>
            <person name="Naylor J."/>
            <person name="Negash T."/>
            <person name="Nguyen T."/>
            <person name="Nguyen N."/>
            <person name="Nicol R."/>
            <person name="Norbu C."/>
            <person name="Norbu N."/>
            <person name="Novod N."/>
            <person name="O'Neill B."/>
            <person name="Osman S."/>
            <person name="Markiewicz E."/>
            <person name="Oyono O.L."/>
            <person name="Patti C."/>
            <person name="Phunkhang P."/>
            <person name="Pierre F."/>
            <person name="Priest M."/>
            <person name="Raghuraman S."/>
            <person name="Rege F."/>
            <person name="Reyes R."/>
            <person name="Rise C."/>
            <person name="Rogov P."/>
            <person name="Ross K."/>
            <person name="Ryan E."/>
            <person name="Settipalli S."/>
            <person name="Shea T."/>
            <person name="Sherpa N."/>
            <person name="Shi L."/>
            <person name="Shih D."/>
            <person name="Sparrow T."/>
            <person name="Spaulding J."/>
            <person name="Stalker J."/>
            <person name="Stange-Thomann N."/>
            <person name="Stavropoulos S."/>
            <person name="Stone C."/>
            <person name="Strader C."/>
            <person name="Tesfaye S."/>
            <person name="Thomson T."/>
            <person name="Thoulutsang Y."/>
            <person name="Thoulutsang D."/>
            <person name="Topham K."/>
            <person name="Topping I."/>
            <person name="Tsamla T."/>
            <person name="Vassiliev H."/>
            <person name="Vo A."/>
            <person name="Wangchuk T."/>
            <person name="Wangdi T."/>
            <person name="Weiand M."/>
            <person name="Wilkinson J."/>
            <person name="Wilson A."/>
            <person name="Yadav S."/>
            <person name="Young G."/>
            <person name="Yu Q."/>
            <person name="Zembek L."/>
            <person name="Zhong D."/>
            <person name="Zimmer A."/>
            <person name="Zwirko Z."/>
            <person name="Jaffe D.B."/>
            <person name="Alvarez P."/>
            <person name="Brockman W."/>
            <person name="Butler J."/>
            <person name="Chin C."/>
            <person name="Gnerre S."/>
            <person name="Grabherr M."/>
            <person name="Kleber M."/>
            <person name="Mauceli E."/>
            <person name="MacCallum I."/>
        </authorList>
    </citation>
    <scope>NUCLEOTIDE SEQUENCE [LARGE SCALE GENOMIC DNA]</scope>
    <source>
        <strain evidence="3">Tucson 14030-0811.24</strain>
    </source>
</reference>
<dbReference type="InterPro" id="IPR005062">
    <property type="entry name" value="SAC3/GANP/THP3_conserved"/>
</dbReference>
<gene>
    <name evidence="2" type="primary">Dwil\GK20505</name>
    <name evidence="2" type="ORF">Dwil_GK20505</name>
</gene>
<organism evidence="3">
    <name type="scientific">Drosophila willistoni</name>
    <name type="common">Fruit fly</name>
    <dbReference type="NCBI Taxonomy" id="7260"/>
    <lineage>
        <taxon>Eukaryota</taxon>
        <taxon>Metazoa</taxon>
        <taxon>Ecdysozoa</taxon>
        <taxon>Arthropoda</taxon>
        <taxon>Hexapoda</taxon>
        <taxon>Insecta</taxon>
        <taxon>Pterygota</taxon>
        <taxon>Neoptera</taxon>
        <taxon>Endopterygota</taxon>
        <taxon>Diptera</taxon>
        <taxon>Brachycera</taxon>
        <taxon>Muscomorpha</taxon>
        <taxon>Ephydroidea</taxon>
        <taxon>Drosophilidae</taxon>
        <taxon>Drosophila</taxon>
        <taxon>Sophophora</taxon>
    </lineage>
</organism>
<dbReference type="PANTHER" id="PTHR12436:SF38">
    <property type="entry name" value="SAC3 DOMAIN-CONTAINING PROTEIN 1"/>
    <property type="match status" value="1"/>
</dbReference>
<dbReference type="GO" id="GO:0051298">
    <property type="term" value="P:centrosome duplication"/>
    <property type="evidence" value="ECO:0007669"/>
    <property type="project" value="TreeGrafter"/>
</dbReference>
<dbReference type="FunCoup" id="B4N551">
    <property type="interactions" value="75"/>
</dbReference>
<dbReference type="AlphaFoldDB" id="B4N551"/>
<dbReference type="PANTHER" id="PTHR12436">
    <property type="entry name" value="80 KDA MCM3-ASSOCIATED PROTEIN"/>
    <property type="match status" value="1"/>
</dbReference>
<feature type="domain" description="SAC3/GANP/THP3 conserved" evidence="1">
    <location>
        <begin position="11"/>
        <end position="302"/>
    </location>
</feature>
<dbReference type="eggNOG" id="KOG1860">
    <property type="taxonomic scope" value="Eukaryota"/>
</dbReference>